<dbReference type="EMBL" id="FQUL01000009">
    <property type="protein sequence ID" value="SHE53405.1"/>
    <property type="molecule type" value="Genomic_DNA"/>
</dbReference>
<sequence length="150" mass="16851">MGLRGSHVSSGVAASRSRWLPSVALWTNSVSRELVVVPIPSKTRPDRHARNSVYLVKRNLTVDATDKRRVSDLTYIGTKEGWLYLVIIMDACSRRILGYKMSDTMDTQLFTRALNQAKTVWGTAVLRTTIFHSDHGSNTQVTTSQEMLKI</sequence>
<dbReference type="InterPro" id="IPR036397">
    <property type="entry name" value="RNaseH_sf"/>
</dbReference>
<dbReference type="AlphaFoldDB" id="A0A1M4U9K5"/>
<keyword evidence="3" id="KW-1185">Reference proteome</keyword>
<proteinExistence type="predicted"/>
<accession>A0A1M4U9K5</accession>
<dbReference type="InterPro" id="IPR050900">
    <property type="entry name" value="Transposase_IS3/IS150/IS904"/>
</dbReference>
<name>A0A1M4U9K5_9ACTN</name>
<dbReference type="InterPro" id="IPR012337">
    <property type="entry name" value="RNaseH-like_sf"/>
</dbReference>
<dbReference type="Pfam" id="PF00665">
    <property type="entry name" value="rve"/>
    <property type="match status" value="1"/>
</dbReference>
<dbReference type="STRING" id="1121881.SAMN02745225_00888"/>
<protein>
    <submittedName>
        <fullName evidence="2">Integrase core domain-containing protein</fullName>
    </submittedName>
</protein>
<evidence type="ECO:0000259" key="1">
    <source>
        <dbReference type="PROSITE" id="PS50994"/>
    </source>
</evidence>
<evidence type="ECO:0000313" key="2">
    <source>
        <dbReference type="EMBL" id="SHE53405.1"/>
    </source>
</evidence>
<dbReference type="GO" id="GO:0015074">
    <property type="term" value="P:DNA integration"/>
    <property type="evidence" value="ECO:0007669"/>
    <property type="project" value="InterPro"/>
</dbReference>
<evidence type="ECO:0000313" key="3">
    <source>
        <dbReference type="Proteomes" id="UP000184295"/>
    </source>
</evidence>
<dbReference type="Gene3D" id="3.30.420.10">
    <property type="entry name" value="Ribonuclease H-like superfamily/Ribonuclease H"/>
    <property type="match status" value="1"/>
</dbReference>
<dbReference type="PANTHER" id="PTHR46889:SF4">
    <property type="entry name" value="TRANSPOSASE INSO FOR INSERTION SEQUENCE ELEMENT IS911B-RELATED"/>
    <property type="match status" value="1"/>
</dbReference>
<dbReference type="InterPro" id="IPR001584">
    <property type="entry name" value="Integrase_cat-core"/>
</dbReference>
<dbReference type="Proteomes" id="UP000184295">
    <property type="component" value="Unassembled WGS sequence"/>
</dbReference>
<gene>
    <name evidence="2" type="ORF">SAMN02745225_00888</name>
</gene>
<dbReference type="SUPFAM" id="SSF53098">
    <property type="entry name" value="Ribonuclease H-like"/>
    <property type="match status" value="1"/>
</dbReference>
<organism evidence="2 3">
    <name type="scientific">Ferrithrix thermotolerans DSM 19514</name>
    <dbReference type="NCBI Taxonomy" id="1121881"/>
    <lineage>
        <taxon>Bacteria</taxon>
        <taxon>Bacillati</taxon>
        <taxon>Actinomycetota</taxon>
        <taxon>Acidimicrobiia</taxon>
        <taxon>Acidimicrobiales</taxon>
        <taxon>Acidimicrobiaceae</taxon>
        <taxon>Ferrithrix</taxon>
    </lineage>
</organism>
<dbReference type="PROSITE" id="PS50994">
    <property type="entry name" value="INTEGRASE"/>
    <property type="match status" value="1"/>
</dbReference>
<feature type="domain" description="Integrase catalytic" evidence="1">
    <location>
        <begin position="41"/>
        <end position="150"/>
    </location>
</feature>
<dbReference type="GO" id="GO:0003676">
    <property type="term" value="F:nucleic acid binding"/>
    <property type="evidence" value="ECO:0007669"/>
    <property type="project" value="InterPro"/>
</dbReference>
<reference evidence="3" key="1">
    <citation type="submission" date="2016-11" db="EMBL/GenBank/DDBJ databases">
        <authorList>
            <person name="Varghese N."/>
            <person name="Submissions S."/>
        </authorList>
    </citation>
    <scope>NUCLEOTIDE SEQUENCE [LARGE SCALE GENOMIC DNA]</scope>
    <source>
        <strain evidence="3">DSM 19514</strain>
    </source>
</reference>
<dbReference type="OrthoDB" id="4281720at2"/>
<dbReference type="PANTHER" id="PTHR46889">
    <property type="entry name" value="TRANSPOSASE INSF FOR INSERTION SEQUENCE IS3B-RELATED"/>
    <property type="match status" value="1"/>
</dbReference>